<dbReference type="InterPro" id="IPR043129">
    <property type="entry name" value="ATPase_NBD"/>
</dbReference>
<evidence type="ECO:0000256" key="3">
    <source>
        <dbReference type="ARBA" id="ARBA00004496"/>
    </source>
</evidence>
<keyword evidence="11 16" id="KW-0067">ATP-binding</keyword>
<dbReference type="GO" id="GO:0046872">
    <property type="term" value="F:metal ion binding"/>
    <property type="evidence" value="ECO:0007669"/>
    <property type="project" value="UniProtKB-KW"/>
</dbReference>
<sequence>MSRILLAADVGNTRAKFALLKASQRQQLPETLSTFLWKYDVPFARADLQAFASSHAASELECFLSGSHLGHIEEIVEFWPKELPEPRVIRTSTELPIELLVDYPDKVGVDRVLNAIATCFEQPGVPAIIIDTGTATTVDVVSSAGAFLGGAILPGYELSAHALHDYTNKLPLIPLQEILGEVPAVVGKNTHAALRSGLIWGQVGAVNEVVTRIQQELAQTVVLRPTIYLTGGAADLLQAHLNFKTIARPQLTLQGLACVAEL</sequence>
<keyword evidence="7 16" id="KW-0963">Cytoplasm</keyword>
<dbReference type="Gene3D" id="3.30.420.40">
    <property type="match status" value="2"/>
</dbReference>
<evidence type="ECO:0000313" key="17">
    <source>
        <dbReference type="EMBL" id="TWT63642.1"/>
    </source>
</evidence>
<dbReference type="NCBIfam" id="TIGR00671">
    <property type="entry name" value="baf"/>
    <property type="match status" value="1"/>
</dbReference>
<feature type="binding site" evidence="16">
    <location>
        <begin position="9"/>
        <end position="16"/>
    </location>
    <ligand>
        <name>ATP</name>
        <dbReference type="ChEBI" id="CHEBI:30616"/>
    </ligand>
</feature>
<dbReference type="GO" id="GO:0015937">
    <property type="term" value="P:coenzyme A biosynthetic process"/>
    <property type="evidence" value="ECO:0007669"/>
    <property type="project" value="UniProtKB-UniRule"/>
</dbReference>
<evidence type="ECO:0000256" key="13">
    <source>
        <dbReference type="ARBA" id="ARBA00022993"/>
    </source>
</evidence>
<keyword evidence="8 16" id="KW-0808">Transferase</keyword>
<keyword evidence="12 16" id="KW-0630">Potassium</keyword>
<dbReference type="GO" id="GO:0005737">
    <property type="term" value="C:cytoplasm"/>
    <property type="evidence" value="ECO:0007669"/>
    <property type="project" value="UniProtKB-SubCell"/>
</dbReference>
<keyword evidence="13 16" id="KW-0173">Coenzyme A biosynthesis</keyword>
<feature type="binding site" evidence="16">
    <location>
        <position position="190"/>
    </location>
    <ligand>
        <name>substrate</name>
    </ligand>
</feature>
<evidence type="ECO:0000256" key="7">
    <source>
        <dbReference type="ARBA" id="ARBA00022490"/>
    </source>
</evidence>
<evidence type="ECO:0000256" key="2">
    <source>
        <dbReference type="ARBA" id="ARBA00001958"/>
    </source>
</evidence>
<dbReference type="EMBL" id="SJPG01000001">
    <property type="protein sequence ID" value="TWT63642.1"/>
    <property type="molecule type" value="Genomic_DNA"/>
</dbReference>
<evidence type="ECO:0000256" key="5">
    <source>
        <dbReference type="ARBA" id="ARBA00011738"/>
    </source>
</evidence>
<comment type="function">
    <text evidence="16">Catalyzes the phosphorylation of pantothenate (Pan), the first step in CoA biosynthesis.</text>
</comment>
<dbReference type="Pfam" id="PF03309">
    <property type="entry name" value="Pan_kinase"/>
    <property type="match status" value="1"/>
</dbReference>
<evidence type="ECO:0000256" key="8">
    <source>
        <dbReference type="ARBA" id="ARBA00022679"/>
    </source>
</evidence>
<evidence type="ECO:0000256" key="16">
    <source>
        <dbReference type="HAMAP-Rule" id="MF_01274"/>
    </source>
</evidence>
<proteinExistence type="inferred from homology"/>
<comment type="caution">
    <text evidence="17">The sequence shown here is derived from an EMBL/GenBank/DDBJ whole genome shotgun (WGS) entry which is preliminary data.</text>
</comment>
<feature type="binding site" evidence="16">
    <location>
        <position position="134"/>
    </location>
    <ligand>
        <name>ATP</name>
        <dbReference type="ChEBI" id="CHEBI:30616"/>
    </ligand>
</feature>
<evidence type="ECO:0000256" key="4">
    <source>
        <dbReference type="ARBA" id="ARBA00005225"/>
    </source>
</evidence>
<feature type="binding site" evidence="16">
    <location>
        <begin position="108"/>
        <end position="111"/>
    </location>
    <ligand>
        <name>substrate</name>
    </ligand>
</feature>
<comment type="similarity">
    <text evidence="14 16">Belongs to the type III pantothenate kinase family.</text>
</comment>
<accession>A0A5C5XPD4</accession>
<evidence type="ECO:0000313" key="18">
    <source>
        <dbReference type="Proteomes" id="UP000316095"/>
    </source>
</evidence>
<dbReference type="PANTHER" id="PTHR34265">
    <property type="entry name" value="TYPE III PANTOTHENATE KINASE"/>
    <property type="match status" value="1"/>
</dbReference>
<evidence type="ECO:0000256" key="14">
    <source>
        <dbReference type="ARBA" id="ARBA00038036"/>
    </source>
</evidence>
<keyword evidence="9 16" id="KW-0547">Nucleotide-binding</keyword>
<evidence type="ECO:0000256" key="12">
    <source>
        <dbReference type="ARBA" id="ARBA00022958"/>
    </source>
</evidence>
<name>A0A5C5XPD4_9PLAN</name>
<comment type="catalytic activity">
    <reaction evidence="1 16">
        <text>(R)-pantothenate + ATP = (R)-4'-phosphopantothenate + ADP + H(+)</text>
        <dbReference type="Rhea" id="RHEA:16373"/>
        <dbReference type="ChEBI" id="CHEBI:10986"/>
        <dbReference type="ChEBI" id="CHEBI:15378"/>
        <dbReference type="ChEBI" id="CHEBI:29032"/>
        <dbReference type="ChEBI" id="CHEBI:30616"/>
        <dbReference type="ChEBI" id="CHEBI:456216"/>
        <dbReference type="EC" id="2.7.1.33"/>
    </reaction>
</comment>
<dbReference type="UniPathway" id="UPA00241">
    <property type="reaction ID" value="UER00352"/>
</dbReference>
<comment type="pathway">
    <text evidence="4 16">Cofactor biosynthesis; coenzyme A biosynthesis; CoA from (R)-pantothenate: step 1/5.</text>
</comment>
<comment type="caution">
    <text evidence="16">Lacks conserved residue(s) required for the propagation of feature annotation.</text>
</comment>
<organism evidence="17 18">
    <name type="scientific">Rubinisphaera italica</name>
    <dbReference type="NCBI Taxonomy" id="2527969"/>
    <lineage>
        <taxon>Bacteria</taxon>
        <taxon>Pseudomonadati</taxon>
        <taxon>Planctomycetota</taxon>
        <taxon>Planctomycetia</taxon>
        <taxon>Planctomycetales</taxon>
        <taxon>Planctomycetaceae</taxon>
        <taxon>Rubinisphaera</taxon>
    </lineage>
</organism>
<dbReference type="SUPFAM" id="SSF53067">
    <property type="entry name" value="Actin-like ATPase domain"/>
    <property type="match status" value="2"/>
</dbReference>
<evidence type="ECO:0000256" key="15">
    <source>
        <dbReference type="ARBA" id="ARBA00040883"/>
    </source>
</evidence>
<evidence type="ECO:0000256" key="6">
    <source>
        <dbReference type="ARBA" id="ARBA00012102"/>
    </source>
</evidence>
<dbReference type="RefSeq" id="WP_165441898.1">
    <property type="nucleotide sequence ID" value="NZ_SJPG01000001.1"/>
</dbReference>
<comment type="cofactor">
    <cofactor evidence="2">
        <name>K(+)</name>
        <dbReference type="ChEBI" id="CHEBI:29103"/>
    </cofactor>
</comment>
<dbReference type="Proteomes" id="UP000316095">
    <property type="component" value="Unassembled WGS sequence"/>
</dbReference>
<keyword evidence="16" id="KW-0479">Metal-binding</keyword>
<comment type="subunit">
    <text evidence="5 16">Homodimer.</text>
</comment>
<comment type="subcellular location">
    <subcellularLocation>
        <location evidence="3 16">Cytoplasm</location>
    </subcellularLocation>
</comment>
<dbReference type="GO" id="GO:0004594">
    <property type="term" value="F:pantothenate kinase activity"/>
    <property type="evidence" value="ECO:0007669"/>
    <property type="project" value="UniProtKB-UniRule"/>
</dbReference>
<reference evidence="17 18" key="1">
    <citation type="submission" date="2019-02" db="EMBL/GenBank/DDBJ databases">
        <title>Deep-cultivation of Planctomycetes and their phenomic and genomic characterization uncovers novel biology.</title>
        <authorList>
            <person name="Wiegand S."/>
            <person name="Jogler M."/>
            <person name="Boedeker C."/>
            <person name="Pinto D."/>
            <person name="Vollmers J."/>
            <person name="Rivas-Marin E."/>
            <person name="Kohn T."/>
            <person name="Peeters S.H."/>
            <person name="Heuer A."/>
            <person name="Rast P."/>
            <person name="Oberbeckmann S."/>
            <person name="Bunk B."/>
            <person name="Jeske O."/>
            <person name="Meyerdierks A."/>
            <person name="Storesund J.E."/>
            <person name="Kallscheuer N."/>
            <person name="Luecker S."/>
            <person name="Lage O.M."/>
            <person name="Pohl T."/>
            <person name="Merkel B.J."/>
            <person name="Hornburger P."/>
            <person name="Mueller R.-W."/>
            <person name="Bruemmer F."/>
            <person name="Labrenz M."/>
            <person name="Spormann A.M."/>
            <person name="Op Den Camp H."/>
            <person name="Overmann J."/>
            <person name="Amann R."/>
            <person name="Jetten M.S.M."/>
            <person name="Mascher T."/>
            <person name="Medema M.H."/>
            <person name="Devos D.P."/>
            <person name="Kaster A.-K."/>
            <person name="Ovreas L."/>
            <person name="Rohde M."/>
            <person name="Galperin M.Y."/>
            <person name="Jogler C."/>
        </authorList>
    </citation>
    <scope>NUCLEOTIDE SEQUENCE [LARGE SCALE GENOMIC DNA]</scope>
    <source>
        <strain evidence="17 18">Pan54</strain>
    </source>
</reference>
<evidence type="ECO:0000256" key="10">
    <source>
        <dbReference type="ARBA" id="ARBA00022777"/>
    </source>
</evidence>
<dbReference type="GO" id="GO:0005524">
    <property type="term" value="F:ATP binding"/>
    <property type="evidence" value="ECO:0007669"/>
    <property type="project" value="UniProtKB-UniRule"/>
</dbReference>
<protein>
    <recommendedName>
        <fullName evidence="15 16">Type III pantothenate kinase</fullName>
        <ecNumber evidence="6 16">2.7.1.33</ecNumber>
    </recommendedName>
    <alternativeName>
        <fullName evidence="16">PanK-III</fullName>
    </alternativeName>
    <alternativeName>
        <fullName evidence="16">Pantothenic acid kinase</fullName>
    </alternativeName>
</protein>
<feature type="active site" description="Proton acceptor" evidence="16">
    <location>
        <position position="110"/>
    </location>
</feature>
<dbReference type="InterPro" id="IPR004619">
    <property type="entry name" value="Type_III_PanK"/>
</dbReference>
<evidence type="ECO:0000256" key="1">
    <source>
        <dbReference type="ARBA" id="ARBA00001206"/>
    </source>
</evidence>
<keyword evidence="10 16" id="KW-0418">Kinase</keyword>
<dbReference type="PANTHER" id="PTHR34265:SF1">
    <property type="entry name" value="TYPE III PANTOTHENATE KINASE"/>
    <property type="match status" value="1"/>
</dbReference>
<feature type="binding site" evidence="16">
    <location>
        <position position="131"/>
    </location>
    <ligand>
        <name>K(+)</name>
        <dbReference type="ChEBI" id="CHEBI:29103"/>
    </ligand>
</feature>
<keyword evidence="18" id="KW-1185">Reference proteome</keyword>
<dbReference type="EC" id="2.7.1.33" evidence="6 16"/>
<dbReference type="HAMAP" id="MF_01274">
    <property type="entry name" value="Pantothen_kinase_3"/>
    <property type="match status" value="1"/>
</dbReference>
<evidence type="ECO:0000256" key="9">
    <source>
        <dbReference type="ARBA" id="ARBA00022741"/>
    </source>
</evidence>
<comment type="cofactor">
    <cofactor evidence="16">
        <name>NH4(+)</name>
        <dbReference type="ChEBI" id="CHEBI:28938"/>
    </cofactor>
    <cofactor evidence="16">
        <name>K(+)</name>
        <dbReference type="ChEBI" id="CHEBI:29103"/>
    </cofactor>
    <text evidence="16">A monovalent cation. Ammonium or potassium.</text>
</comment>
<gene>
    <name evidence="16 17" type="primary">coaX</name>
    <name evidence="17" type="ORF">Pan54_43970</name>
</gene>
<dbReference type="AlphaFoldDB" id="A0A5C5XPD4"/>
<dbReference type="CDD" id="cd24015">
    <property type="entry name" value="ASKHA_NBD_PanK-III"/>
    <property type="match status" value="1"/>
</dbReference>
<evidence type="ECO:0000256" key="11">
    <source>
        <dbReference type="ARBA" id="ARBA00022840"/>
    </source>
</evidence>